<feature type="domain" description="Aminoglycoside phosphotransferase" evidence="1">
    <location>
        <begin position="38"/>
        <end position="280"/>
    </location>
</feature>
<evidence type="ECO:0000313" key="3">
    <source>
        <dbReference type="Proteomes" id="UP000267077"/>
    </source>
</evidence>
<proteinExistence type="predicted"/>
<dbReference type="AlphaFoldDB" id="A0A432LPQ9"/>
<dbReference type="EMBL" id="RYZR01000008">
    <property type="protein sequence ID" value="RUL61584.1"/>
    <property type="molecule type" value="Genomic_DNA"/>
</dbReference>
<accession>A0A432LPQ9</accession>
<dbReference type="Gene3D" id="3.90.1200.10">
    <property type="match status" value="1"/>
</dbReference>
<organism evidence="2 3">
    <name type="scientific">Dyella dinghuensis</name>
    <dbReference type="NCBI Taxonomy" id="1920169"/>
    <lineage>
        <taxon>Bacteria</taxon>
        <taxon>Pseudomonadati</taxon>
        <taxon>Pseudomonadota</taxon>
        <taxon>Gammaproteobacteria</taxon>
        <taxon>Lysobacterales</taxon>
        <taxon>Rhodanobacteraceae</taxon>
        <taxon>Dyella</taxon>
    </lineage>
</organism>
<keyword evidence="2" id="KW-0808">Transferase</keyword>
<dbReference type="InterPro" id="IPR052898">
    <property type="entry name" value="ACAD10-like"/>
</dbReference>
<sequence>MSDSVDQARTLRDEDAFDIAKVDAFLKQHIEDLHGTPTVRQFPGGASNLTYLLSYRDRELVLRRPPKGAKAKSAHDMLREAHIMSALKPHYAYVPAILATCDDESIIGQHFYVMERLRGIILRSDFPADLQLPPNDVRTLCTSFVDRLIELHKVDTSSPDLQSIGRGEGYIGRQVGGWSERWHQALTEGTDACEDVLAWLAQKQPARDTAACVIHNDFRFDNVVLDPEQPLRITGVLDWELATIGDPLMDLGSSLAYWVQADDEATFQAFRRQPSNAPGMLTRREIIDYYGERTGWSVDNFDFYEVFGLFRLMVIIQQIYRRFVLGQTTNPQFAGFGHAARYMGSRCRHIIARSVL</sequence>
<dbReference type="InterPro" id="IPR002575">
    <property type="entry name" value="Aminoglycoside_PTrfase"/>
</dbReference>
<dbReference type="GO" id="GO:0016740">
    <property type="term" value="F:transferase activity"/>
    <property type="evidence" value="ECO:0007669"/>
    <property type="project" value="UniProtKB-KW"/>
</dbReference>
<evidence type="ECO:0000313" key="2">
    <source>
        <dbReference type="EMBL" id="RUL61584.1"/>
    </source>
</evidence>
<dbReference type="OrthoDB" id="3806873at2"/>
<reference evidence="2 3" key="1">
    <citation type="submission" date="2018-12" db="EMBL/GenBank/DDBJ databases">
        <title>Dyella dinghuensis sp. nov. DHOA06 and Dyella choica sp. nov. 4M-K27, isolated from forest soil.</title>
        <authorList>
            <person name="Qiu L.-H."/>
            <person name="Gao Z.-H."/>
        </authorList>
    </citation>
    <scope>NUCLEOTIDE SEQUENCE [LARGE SCALE GENOMIC DNA]</scope>
    <source>
        <strain evidence="2 3">DHOA06</strain>
    </source>
</reference>
<dbReference type="CDD" id="cd05154">
    <property type="entry name" value="ACAD10_11_N-like"/>
    <property type="match status" value="1"/>
</dbReference>
<dbReference type="Proteomes" id="UP000267077">
    <property type="component" value="Unassembled WGS sequence"/>
</dbReference>
<dbReference type="RefSeq" id="WP_126675292.1">
    <property type="nucleotide sequence ID" value="NZ_RYZR01000008.1"/>
</dbReference>
<protein>
    <submittedName>
        <fullName evidence="2">Phosphotransferase family protein</fullName>
    </submittedName>
</protein>
<dbReference type="InterPro" id="IPR011009">
    <property type="entry name" value="Kinase-like_dom_sf"/>
</dbReference>
<dbReference type="PANTHER" id="PTHR47829:SF1">
    <property type="entry name" value="HAD FAMILY PHOSPHATASE"/>
    <property type="match status" value="1"/>
</dbReference>
<comment type="caution">
    <text evidence="2">The sequence shown here is derived from an EMBL/GenBank/DDBJ whole genome shotgun (WGS) entry which is preliminary data.</text>
</comment>
<name>A0A432LPQ9_9GAMM</name>
<dbReference type="InterPro" id="IPR041726">
    <property type="entry name" value="ACAD10_11_N"/>
</dbReference>
<dbReference type="PANTHER" id="PTHR47829">
    <property type="entry name" value="HYDROLASE, PUTATIVE (AFU_ORTHOLOGUE AFUA_1G12880)-RELATED"/>
    <property type="match status" value="1"/>
</dbReference>
<dbReference type="SUPFAM" id="SSF56112">
    <property type="entry name" value="Protein kinase-like (PK-like)"/>
    <property type="match status" value="1"/>
</dbReference>
<keyword evidence="3" id="KW-1185">Reference proteome</keyword>
<dbReference type="Pfam" id="PF01636">
    <property type="entry name" value="APH"/>
    <property type="match status" value="1"/>
</dbReference>
<gene>
    <name evidence="2" type="ORF">EKH79_18305</name>
</gene>
<evidence type="ECO:0000259" key="1">
    <source>
        <dbReference type="Pfam" id="PF01636"/>
    </source>
</evidence>
<dbReference type="Gene3D" id="3.30.200.20">
    <property type="entry name" value="Phosphorylase Kinase, domain 1"/>
    <property type="match status" value="1"/>
</dbReference>